<evidence type="ECO:0000256" key="6">
    <source>
        <dbReference type="ARBA" id="ARBA00047561"/>
    </source>
</evidence>
<evidence type="ECO:0000256" key="3">
    <source>
        <dbReference type="ARBA" id="ARBA00023002"/>
    </source>
</evidence>
<keyword evidence="4" id="KW-0520">NAD</keyword>
<comment type="pathway">
    <text evidence="1">Porphyrin-containing compound metabolism; siroheme biosynthesis; sirohydrochlorin from precorrin-2: step 1/1.</text>
</comment>
<dbReference type="EC" id="1.3.1.76" evidence="2"/>
<dbReference type="NCBIfam" id="TIGR01470">
    <property type="entry name" value="cysG_Nterm"/>
    <property type="match status" value="1"/>
</dbReference>
<dbReference type="Pfam" id="PF13241">
    <property type="entry name" value="NAD_binding_7"/>
    <property type="match status" value="1"/>
</dbReference>
<dbReference type="OrthoDB" id="45564at2"/>
<dbReference type="InterPro" id="IPR036291">
    <property type="entry name" value="NAD(P)-bd_dom_sf"/>
</dbReference>
<comment type="catalytic activity">
    <reaction evidence="6">
        <text>precorrin-2 + NAD(+) = sirohydrochlorin + NADH + 2 H(+)</text>
        <dbReference type="Rhea" id="RHEA:15613"/>
        <dbReference type="ChEBI" id="CHEBI:15378"/>
        <dbReference type="ChEBI" id="CHEBI:57540"/>
        <dbReference type="ChEBI" id="CHEBI:57945"/>
        <dbReference type="ChEBI" id="CHEBI:58351"/>
        <dbReference type="ChEBI" id="CHEBI:58827"/>
        <dbReference type="EC" id="1.3.1.76"/>
    </reaction>
</comment>
<dbReference type="GO" id="GO:0043115">
    <property type="term" value="F:precorrin-2 dehydrogenase activity"/>
    <property type="evidence" value="ECO:0007669"/>
    <property type="project" value="UniProtKB-EC"/>
</dbReference>
<proteinExistence type="predicted"/>
<name>A0A0D8J9Z1_9BACT</name>
<dbReference type="GO" id="GO:0019354">
    <property type="term" value="P:siroheme biosynthetic process"/>
    <property type="evidence" value="ECO:0007669"/>
    <property type="project" value="UniProtKB-UniPathway"/>
</dbReference>
<reference evidence="7 8" key="1">
    <citation type="submission" date="2014-09" db="EMBL/GenBank/DDBJ databases">
        <title>Draft Genome Sequence of Draconibacterium sp. JN14CK-3.</title>
        <authorList>
            <person name="Dong C."/>
            <person name="Lai Q."/>
            <person name="Shao Z."/>
        </authorList>
    </citation>
    <scope>NUCLEOTIDE SEQUENCE [LARGE SCALE GENOMIC DNA]</scope>
    <source>
        <strain evidence="7 8">JN14CK-3</strain>
    </source>
</reference>
<dbReference type="Gene3D" id="3.40.50.720">
    <property type="entry name" value="NAD(P)-binding Rossmann-like Domain"/>
    <property type="match status" value="1"/>
</dbReference>
<dbReference type="UniPathway" id="UPA00262">
    <property type="reaction ID" value="UER00222"/>
</dbReference>
<evidence type="ECO:0000256" key="5">
    <source>
        <dbReference type="ARBA" id="ARBA00023244"/>
    </source>
</evidence>
<evidence type="ECO:0000256" key="1">
    <source>
        <dbReference type="ARBA" id="ARBA00005010"/>
    </source>
</evidence>
<accession>A0A0D8J9Z1</accession>
<sequence>MADKNFLPIAIDIANQKILIVGGGQSAYSKLKILQRHNAEVEILAIDVCDEIKNSGVKYIEAPYHKNYLKDYLMLYSCSNNEELDRQIEKDCREEKVLVNIHDKPDRCQFVSPAIYRHGKISVAVSSNGENVYESIRIRNLIKDKLQLED</sequence>
<dbReference type="InterPro" id="IPR006367">
    <property type="entry name" value="Sirohaem_synthase_N"/>
</dbReference>
<dbReference type="AlphaFoldDB" id="A0A0D8J9Z1"/>
<evidence type="ECO:0000256" key="2">
    <source>
        <dbReference type="ARBA" id="ARBA00012400"/>
    </source>
</evidence>
<evidence type="ECO:0000313" key="8">
    <source>
        <dbReference type="Proteomes" id="UP000032544"/>
    </source>
</evidence>
<dbReference type="Proteomes" id="UP000032544">
    <property type="component" value="Unassembled WGS sequence"/>
</dbReference>
<keyword evidence="5" id="KW-0627">Porphyrin biosynthesis</keyword>
<dbReference type="GO" id="GO:0004325">
    <property type="term" value="F:ferrochelatase activity"/>
    <property type="evidence" value="ECO:0007669"/>
    <property type="project" value="InterPro"/>
</dbReference>
<dbReference type="PANTHER" id="PTHR35330:SF1">
    <property type="entry name" value="SIROHEME BIOSYNTHESIS PROTEIN MET8"/>
    <property type="match status" value="1"/>
</dbReference>
<dbReference type="RefSeq" id="WP_045032466.1">
    <property type="nucleotide sequence ID" value="NZ_JRHC01000005.1"/>
</dbReference>
<dbReference type="EMBL" id="JRHC01000005">
    <property type="protein sequence ID" value="KJF42618.1"/>
    <property type="molecule type" value="Genomic_DNA"/>
</dbReference>
<comment type="caution">
    <text evidence="7">The sequence shown here is derived from an EMBL/GenBank/DDBJ whole genome shotgun (WGS) entry which is preliminary data.</text>
</comment>
<dbReference type="InterPro" id="IPR028161">
    <property type="entry name" value="Met8-like"/>
</dbReference>
<organism evidence="7 8">
    <name type="scientific">Draconibacterium sediminis</name>
    <dbReference type="NCBI Taxonomy" id="1544798"/>
    <lineage>
        <taxon>Bacteria</taxon>
        <taxon>Pseudomonadati</taxon>
        <taxon>Bacteroidota</taxon>
        <taxon>Bacteroidia</taxon>
        <taxon>Marinilabiliales</taxon>
        <taxon>Prolixibacteraceae</taxon>
        <taxon>Draconibacterium</taxon>
    </lineage>
</organism>
<evidence type="ECO:0000313" key="7">
    <source>
        <dbReference type="EMBL" id="KJF42618.1"/>
    </source>
</evidence>
<keyword evidence="3" id="KW-0560">Oxidoreductase</keyword>
<dbReference type="STRING" id="1544798.LH29_18935"/>
<dbReference type="PANTHER" id="PTHR35330">
    <property type="entry name" value="SIROHEME BIOSYNTHESIS PROTEIN MET8"/>
    <property type="match status" value="1"/>
</dbReference>
<gene>
    <name evidence="7" type="ORF">LH29_18935</name>
</gene>
<evidence type="ECO:0000256" key="4">
    <source>
        <dbReference type="ARBA" id="ARBA00023027"/>
    </source>
</evidence>
<keyword evidence="8" id="KW-1185">Reference proteome</keyword>
<dbReference type="SUPFAM" id="SSF51735">
    <property type="entry name" value="NAD(P)-binding Rossmann-fold domains"/>
    <property type="match status" value="1"/>
</dbReference>
<protein>
    <recommendedName>
        <fullName evidence="2">precorrin-2 dehydrogenase</fullName>
        <ecNumber evidence="2">1.3.1.76</ecNumber>
    </recommendedName>
</protein>